<dbReference type="InterPro" id="IPR032466">
    <property type="entry name" value="Metal_Hydrolase"/>
</dbReference>
<dbReference type="SUPFAM" id="SSF51556">
    <property type="entry name" value="Metallo-dependent hydrolases"/>
    <property type="match status" value="1"/>
</dbReference>
<dbReference type="AlphaFoldDB" id="A0A1G9MPC5"/>
<keyword evidence="3" id="KW-1185">Reference proteome</keyword>
<dbReference type="EMBL" id="FNGY01000002">
    <property type="protein sequence ID" value="SDL76118.1"/>
    <property type="molecule type" value="Genomic_DNA"/>
</dbReference>
<dbReference type="PANTHER" id="PTHR43135">
    <property type="entry name" value="ALPHA-D-RIBOSE 1-METHYLPHOSPHONATE 5-TRIPHOSPHATE DIPHOSPHATASE"/>
    <property type="match status" value="1"/>
</dbReference>
<dbReference type="Gene3D" id="2.30.40.10">
    <property type="entry name" value="Urease, subunit C, domain 1"/>
    <property type="match status" value="1"/>
</dbReference>
<dbReference type="Gene3D" id="3.40.50.10910">
    <property type="entry name" value="Amidohydrolase"/>
    <property type="match status" value="1"/>
</dbReference>
<dbReference type="InterPro" id="IPR006680">
    <property type="entry name" value="Amidohydro-rel"/>
</dbReference>
<dbReference type="Pfam" id="PF01979">
    <property type="entry name" value="Amidohydro_1"/>
    <property type="match status" value="1"/>
</dbReference>
<dbReference type="GO" id="GO:0016810">
    <property type="term" value="F:hydrolase activity, acting on carbon-nitrogen (but not peptide) bonds"/>
    <property type="evidence" value="ECO:0007669"/>
    <property type="project" value="InterPro"/>
</dbReference>
<dbReference type="Gene3D" id="3.30.110.90">
    <property type="entry name" value="Amidohydrolase"/>
    <property type="match status" value="1"/>
</dbReference>
<organism evidence="2 3">
    <name type="scientific">Pedobacter steynii</name>
    <dbReference type="NCBI Taxonomy" id="430522"/>
    <lineage>
        <taxon>Bacteria</taxon>
        <taxon>Pseudomonadati</taxon>
        <taxon>Bacteroidota</taxon>
        <taxon>Sphingobacteriia</taxon>
        <taxon>Sphingobacteriales</taxon>
        <taxon>Sphingobacteriaceae</taxon>
        <taxon>Pedobacter</taxon>
    </lineage>
</organism>
<dbReference type="InterPro" id="IPR051781">
    <property type="entry name" value="Metallo-dep_Hydrolase"/>
</dbReference>
<dbReference type="Proteomes" id="UP000183200">
    <property type="component" value="Unassembled WGS sequence"/>
</dbReference>
<evidence type="ECO:0000259" key="1">
    <source>
        <dbReference type="Pfam" id="PF01979"/>
    </source>
</evidence>
<dbReference type="InterPro" id="IPR011059">
    <property type="entry name" value="Metal-dep_hydrolase_composite"/>
</dbReference>
<accession>A0A1G9MPC5</accession>
<evidence type="ECO:0000313" key="3">
    <source>
        <dbReference type="Proteomes" id="UP000183200"/>
    </source>
</evidence>
<dbReference type="Gene3D" id="1.20.58.520">
    <property type="entry name" value="Amidohydrolase"/>
    <property type="match status" value="1"/>
</dbReference>
<proteinExistence type="predicted"/>
<feature type="domain" description="Amidohydrolase-related" evidence="1">
    <location>
        <begin position="82"/>
        <end position="421"/>
    </location>
</feature>
<evidence type="ECO:0000313" key="2">
    <source>
        <dbReference type="EMBL" id="SDL76118.1"/>
    </source>
</evidence>
<gene>
    <name evidence="2" type="ORF">SAMN05421820_10280</name>
</gene>
<protein>
    <submittedName>
        <fullName evidence="2">Imidazolonepropionase</fullName>
    </submittedName>
</protein>
<dbReference type="SUPFAM" id="SSF51338">
    <property type="entry name" value="Composite domain of metallo-dependent hydrolases"/>
    <property type="match status" value="1"/>
</dbReference>
<sequence length="425" mass="46015">MILVLCVLSLSIFAQKRQQAGPKKTVKTILKNGTVINGTLQSPATLADVYLEDGLITAVLPKGQPLKTGYEAATIMDLNGKFILPGLIDTHVHLATMTEGPIEELNKKTHHDLERVLMGGITTVRDMGGDGRLMATYQRSANLDQIPSPDIFYVAFLAGPNYMKMVGDREILGLENQSIGWRQTVHEQDNAHDIIAMAKGSGATGIKIYSDISGAMVKKLATEATLQKMQVWSHATVMPAIPSEAVAAGVKVISHAHDVPWEQVGKNGKMVNDHNGYSALKMDFPQLAPLMALMKKNNAILDATIYLSSLNKGYDVNAFYITKKMHEAGVKVSIGTDWMIPDGTALPNIHEEMALMVSKCGFSTQEVIHAATMIGAEATGLSDRGQITEGKRADILILNSNPLENISATKDIFGVIKNGKVYPKP</sequence>
<reference evidence="3" key="1">
    <citation type="submission" date="2016-10" db="EMBL/GenBank/DDBJ databases">
        <authorList>
            <person name="Varghese N."/>
            <person name="Submissions S."/>
        </authorList>
    </citation>
    <scope>NUCLEOTIDE SEQUENCE [LARGE SCALE GENOMIC DNA]</scope>
    <source>
        <strain evidence="3">DSM 19110</strain>
    </source>
</reference>
<name>A0A1G9MPC5_9SPHI</name>
<dbReference type="PANTHER" id="PTHR43135:SF3">
    <property type="entry name" value="ALPHA-D-RIBOSE 1-METHYLPHOSPHONATE 5-TRIPHOSPHATE DIPHOSPHATASE"/>
    <property type="match status" value="1"/>
</dbReference>